<dbReference type="GO" id="GO:0003899">
    <property type="term" value="F:DNA-directed RNA polymerase activity"/>
    <property type="evidence" value="ECO:0007669"/>
    <property type="project" value="InterPro"/>
</dbReference>
<dbReference type="InterPro" id="IPR036710">
    <property type="entry name" value="RNA_pol_Rpb5_N_sf"/>
</dbReference>
<dbReference type="SUPFAM" id="SSF53036">
    <property type="entry name" value="Eukaryotic RPB5 N-terminal domain"/>
    <property type="match status" value="1"/>
</dbReference>
<dbReference type="Pfam" id="PF01191">
    <property type="entry name" value="RNA_pol_Rpb5_C"/>
    <property type="match status" value="1"/>
</dbReference>
<evidence type="ECO:0000313" key="7">
    <source>
        <dbReference type="Proteomes" id="UP000734854"/>
    </source>
</evidence>
<accession>A0A8J5KBM7</accession>
<dbReference type="PANTHER" id="PTHR10535:SF2">
    <property type="entry name" value="DNA-DIRECTED RNA POLYMERASE V SUBUNIT 5A"/>
    <property type="match status" value="1"/>
</dbReference>
<organism evidence="6 7">
    <name type="scientific">Zingiber officinale</name>
    <name type="common">Ginger</name>
    <name type="synonym">Amomum zingiber</name>
    <dbReference type="NCBI Taxonomy" id="94328"/>
    <lineage>
        <taxon>Eukaryota</taxon>
        <taxon>Viridiplantae</taxon>
        <taxon>Streptophyta</taxon>
        <taxon>Embryophyta</taxon>
        <taxon>Tracheophyta</taxon>
        <taxon>Spermatophyta</taxon>
        <taxon>Magnoliopsida</taxon>
        <taxon>Liliopsida</taxon>
        <taxon>Zingiberales</taxon>
        <taxon>Zingiberaceae</taxon>
        <taxon>Zingiber</taxon>
    </lineage>
</organism>
<evidence type="ECO:0000256" key="3">
    <source>
        <dbReference type="ARBA" id="ARBA00025765"/>
    </source>
</evidence>
<dbReference type="Pfam" id="PF03871">
    <property type="entry name" value="RNA_pol_Rpb5_N"/>
    <property type="match status" value="1"/>
</dbReference>
<dbReference type="GO" id="GO:0006362">
    <property type="term" value="P:transcription elongation by RNA polymerase I"/>
    <property type="evidence" value="ECO:0007669"/>
    <property type="project" value="TreeGrafter"/>
</dbReference>
<dbReference type="GO" id="GO:0042797">
    <property type="term" value="P:tRNA transcription by RNA polymerase III"/>
    <property type="evidence" value="ECO:0007669"/>
    <property type="project" value="TreeGrafter"/>
</dbReference>
<protein>
    <submittedName>
        <fullName evidence="6">Uncharacterized protein</fullName>
    </submittedName>
</protein>
<feature type="domain" description="RNA polymerase Rpb5 N-terminal" evidence="5">
    <location>
        <begin position="45"/>
        <end position="97"/>
    </location>
</feature>
<comment type="similarity">
    <text evidence="3">Belongs to the archaeal Rpo5/eukaryotic RPB5 RNA polymerase subunit family.</text>
</comment>
<evidence type="ECO:0000313" key="6">
    <source>
        <dbReference type="EMBL" id="KAG6480661.1"/>
    </source>
</evidence>
<dbReference type="EMBL" id="JACMSC010000016">
    <property type="protein sequence ID" value="KAG6480661.1"/>
    <property type="molecule type" value="Genomic_DNA"/>
</dbReference>
<dbReference type="InterPro" id="IPR005571">
    <property type="entry name" value="RNA_pol_Rpb5_N"/>
</dbReference>
<evidence type="ECO:0000256" key="1">
    <source>
        <dbReference type="ARBA" id="ARBA00004123"/>
    </source>
</evidence>
<dbReference type="AlphaFoldDB" id="A0A8J5KBM7"/>
<proteinExistence type="inferred from homology"/>
<keyword evidence="7" id="KW-1185">Reference proteome</keyword>
<dbReference type="InterPro" id="IPR014381">
    <property type="entry name" value="Arch_Rpo5/euc_Rpb5"/>
</dbReference>
<dbReference type="Proteomes" id="UP000734854">
    <property type="component" value="Unassembled WGS sequence"/>
</dbReference>
<evidence type="ECO:0000256" key="2">
    <source>
        <dbReference type="ARBA" id="ARBA00023242"/>
    </source>
</evidence>
<reference evidence="6 7" key="1">
    <citation type="submission" date="2020-08" db="EMBL/GenBank/DDBJ databases">
        <title>Plant Genome Project.</title>
        <authorList>
            <person name="Zhang R.-G."/>
        </authorList>
    </citation>
    <scope>NUCLEOTIDE SEQUENCE [LARGE SCALE GENOMIC DNA]</scope>
    <source>
        <tissue evidence="6">Rhizome</tissue>
    </source>
</reference>
<evidence type="ECO:0000259" key="5">
    <source>
        <dbReference type="Pfam" id="PF03871"/>
    </source>
</evidence>
<dbReference type="GO" id="GO:0003677">
    <property type="term" value="F:DNA binding"/>
    <property type="evidence" value="ECO:0007669"/>
    <property type="project" value="InterPro"/>
</dbReference>
<feature type="domain" description="RNA polymerase subunit H/Rpb5 C-terminal" evidence="4">
    <location>
        <begin position="113"/>
        <end position="185"/>
    </location>
</feature>
<name>A0A8J5KBM7_ZINOF</name>
<comment type="subcellular location">
    <subcellularLocation>
        <location evidence="1">Nucleus</location>
    </subcellularLocation>
</comment>
<gene>
    <name evidence="6" type="ORF">ZIOFF_057246</name>
</gene>
<dbReference type="PANTHER" id="PTHR10535">
    <property type="entry name" value="DNA-DIRECTED RNA POLYMERASES I, II, AND III SUBUNIT RPABC1"/>
    <property type="match status" value="1"/>
</dbReference>
<dbReference type="Gene3D" id="3.90.940.20">
    <property type="entry name" value="RPB5-like RNA polymerase subunit"/>
    <property type="match status" value="1"/>
</dbReference>
<dbReference type="SUPFAM" id="SSF55287">
    <property type="entry name" value="RPB5-like RNA polymerase subunit"/>
    <property type="match status" value="1"/>
</dbReference>
<keyword evidence="2" id="KW-0539">Nucleus</keyword>
<dbReference type="GO" id="GO:0006366">
    <property type="term" value="P:transcription by RNA polymerase II"/>
    <property type="evidence" value="ECO:0007669"/>
    <property type="project" value="TreeGrafter"/>
</dbReference>
<sequence>MCCATPNPFDEMEAEMEAEMAETESGEGSAVPECLSSFVDRGSVESHRYFLARRTLLEMIRDRGFPVPDDELALTLPSFRSKFGDKPKLDDLRISLSIPCKGSPPKKITELLVNITKHVLMPKHELLTTDEKQDLLKKYNVGESQFPRMLESDPVSRYHGLKKGQIVKVTYEGELTGSHVTYRCVL</sequence>
<dbReference type="FunFam" id="3.90.940.20:FF:000001">
    <property type="entry name" value="DNA-directed RNA polymerases I, II, and III subunit RPABC1"/>
    <property type="match status" value="1"/>
</dbReference>
<evidence type="ECO:0000259" key="4">
    <source>
        <dbReference type="Pfam" id="PF01191"/>
    </source>
</evidence>
<dbReference type="InterPro" id="IPR035913">
    <property type="entry name" value="RPB5-like_sf"/>
</dbReference>
<comment type="caution">
    <text evidence="6">The sequence shown here is derived from an EMBL/GenBank/DDBJ whole genome shotgun (WGS) entry which is preliminary data.</text>
</comment>
<dbReference type="GO" id="GO:0055029">
    <property type="term" value="C:nuclear DNA-directed RNA polymerase complex"/>
    <property type="evidence" value="ECO:0007669"/>
    <property type="project" value="UniProtKB-ARBA"/>
</dbReference>
<dbReference type="InterPro" id="IPR000783">
    <property type="entry name" value="RNA_pol_subH/Rpb5_C"/>
</dbReference>